<feature type="compositionally biased region" description="Basic residues" evidence="1">
    <location>
        <begin position="30"/>
        <end position="46"/>
    </location>
</feature>
<name>A0A8D8S8M9_9HEMI</name>
<feature type="region of interest" description="Disordered" evidence="1">
    <location>
        <begin position="1"/>
        <end position="63"/>
    </location>
</feature>
<evidence type="ECO:0000256" key="1">
    <source>
        <dbReference type="SAM" id="MobiDB-lite"/>
    </source>
</evidence>
<sequence>MPEARAEEPPVGNEMPRPKTLGTRTVRTTTAKRIRSHRRLENRRRGPGSNHLVGRRPQRNGGRRRLRAAIIGRNAGIGSRRVKVKAMIVTSQGKSKYWTLLRRIASQAMIVTSQEKNPPDVTLVQSKVTRKILIKLIVRIWLKLIPMLKLKKQYRTIRKQ</sequence>
<feature type="compositionally biased region" description="Basic residues" evidence="1">
    <location>
        <begin position="53"/>
        <end position="63"/>
    </location>
</feature>
<evidence type="ECO:0000313" key="2">
    <source>
        <dbReference type="EMBL" id="CAG6663795.1"/>
    </source>
</evidence>
<accession>A0A8D8S8M9</accession>
<feature type="compositionally biased region" description="Low complexity" evidence="1">
    <location>
        <begin position="20"/>
        <end position="29"/>
    </location>
</feature>
<dbReference type="EMBL" id="HBUF01205931">
    <property type="protein sequence ID" value="CAG6663795.1"/>
    <property type="molecule type" value="Transcribed_RNA"/>
</dbReference>
<dbReference type="AlphaFoldDB" id="A0A8D8S8M9"/>
<protein>
    <submittedName>
        <fullName evidence="2">Uncharacterized protein</fullName>
    </submittedName>
</protein>
<organism evidence="2">
    <name type="scientific">Cacopsylla melanoneura</name>
    <dbReference type="NCBI Taxonomy" id="428564"/>
    <lineage>
        <taxon>Eukaryota</taxon>
        <taxon>Metazoa</taxon>
        <taxon>Ecdysozoa</taxon>
        <taxon>Arthropoda</taxon>
        <taxon>Hexapoda</taxon>
        <taxon>Insecta</taxon>
        <taxon>Pterygota</taxon>
        <taxon>Neoptera</taxon>
        <taxon>Paraneoptera</taxon>
        <taxon>Hemiptera</taxon>
        <taxon>Sternorrhyncha</taxon>
        <taxon>Psylloidea</taxon>
        <taxon>Psyllidae</taxon>
        <taxon>Psyllinae</taxon>
        <taxon>Cacopsylla</taxon>
    </lineage>
</organism>
<reference evidence="2" key="1">
    <citation type="submission" date="2021-05" db="EMBL/GenBank/DDBJ databases">
        <authorList>
            <person name="Alioto T."/>
            <person name="Alioto T."/>
            <person name="Gomez Garrido J."/>
        </authorList>
    </citation>
    <scope>NUCLEOTIDE SEQUENCE</scope>
</reference>
<proteinExistence type="predicted"/>